<dbReference type="AlphaFoldDB" id="A0A6S7J9S0"/>
<dbReference type="OrthoDB" id="444255at2759"/>
<gene>
    <name evidence="2" type="ORF">PACLA_8A033562</name>
</gene>
<keyword evidence="3" id="KW-1185">Reference proteome</keyword>
<dbReference type="EMBL" id="CACRXK020015751">
    <property type="protein sequence ID" value="CAB4028826.1"/>
    <property type="molecule type" value="Genomic_DNA"/>
</dbReference>
<protein>
    <recommendedName>
        <fullName evidence="1">LicD/FKTN/FKRP nucleotidyltransferase domain-containing protein</fullName>
    </recommendedName>
</protein>
<organism evidence="2 3">
    <name type="scientific">Paramuricea clavata</name>
    <name type="common">Red gorgonian</name>
    <name type="synonym">Violescent sea-whip</name>
    <dbReference type="NCBI Taxonomy" id="317549"/>
    <lineage>
        <taxon>Eukaryota</taxon>
        <taxon>Metazoa</taxon>
        <taxon>Cnidaria</taxon>
        <taxon>Anthozoa</taxon>
        <taxon>Octocorallia</taxon>
        <taxon>Malacalcyonacea</taxon>
        <taxon>Plexauridae</taxon>
        <taxon>Paramuricea</taxon>
    </lineage>
</organism>
<comment type="caution">
    <text evidence="2">The sequence shown here is derived from an EMBL/GenBank/DDBJ whole genome shotgun (WGS) entry which is preliminary data.</text>
</comment>
<evidence type="ECO:0000313" key="2">
    <source>
        <dbReference type="EMBL" id="CAB4028826.1"/>
    </source>
</evidence>
<reference evidence="2" key="1">
    <citation type="submission" date="2020-04" db="EMBL/GenBank/DDBJ databases">
        <authorList>
            <person name="Alioto T."/>
            <person name="Alioto T."/>
            <person name="Gomez Garrido J."/>
        </authorList>
    </citation>
    <scope>NUCLEOTIDE SEQUENCE</scope>
    <source>
        <strain evidence="2">A484AB</strain>
    </source>
</reference>
<dbReference type="Proteomes" id="UP001152795">
    <property type="component" value="Unassembled WGS sequence"/>
</dbReference>
<dbReference type="InterPro" id="IPR052942">
    <property type="entry name" value="LPS_cholinephosphotransferase"/>
</dbReference>
<evidence type="ECO:0000259" key="1">
    <source>
        <dbReference type="Pfam" id="PF04991"/>
    </source>
</evidence>
<accession>A0A6S7J9S0</accession>
<dbReference type="Pfam" id="PF04991">
    <property type="entry name" value="LicD"/>
    <property type="match status" value="1"/>
</dbReference>
<sequence length="267" mass="30952">MSKLLRRFVSGLIAMTSIWLFIFRLYGFGMKDYINNSSILNESGTIEPLQSEFIALQLPGNNCPPNKDRESFAALLAQWHTLATFYKIPYVIGCGSLLGQYRDGDIIPWDEDVDVLVDIKKFKALEVFGGRRNFEQTYDDKFHFVVQNDFERREEDDRTRLSCTGQVVRDQIDSCSFVSPMGRVIQGFNHLDIFPYVVSREKRKVLDLDMDTDYNLRDFFPFKECVFMNVKTSCPRNIRGVLEAAYDDLKSDHSCVNGAWIMRKLIQ</sequence>
<dbReference type="GO" id="GO:0009100">
    <property type="term" value="P:glycoprotein metabolic process"/>
    <property type="evidence" value="ECO:0007669"/>
    <property type="project" value="UniProtKB-ARBA"/>
</dbReference>
<proteinExistence type="predicted"/>
<evidence type="ECO:0000313" key="3">
    <source>
        <dbReference type="Proteomes" id="UP001152795"/>
    </source>
</evidence>
<name>A0A6S7J9S0_PARCT</name>
<dbReference type="InterPro" id="IPR007074">
    <property type="entry name" value="LicD/FKTN/FKRP_NTP_transf"/>
</dbReference>
<feature type="domain" description="LicD/FKTN/FKRP nucleotidyltransferase" evidence="1">
    <location>
        <begin position="86"/>
        <end position="126"/>
    </location>
</feature>
<dbReference type="PANTHER" id="PTHR43404">
    <property type="entry name" value="LIPOPOLYSACCHARIDE CHOLINEPHOSPHOTRANSFERASE LICD"/>
    <property type="match status" value="1"/>
</dbReference>
<dbReference type="PANTHER" id="PTHR43404:SF1">
    <property type="entry name" value="MNN4P"/>
    <property type="match status" value="1"/>
</dbReference>